<protein>
    <submittedName>
        <fullName evidence="2">Uncharacterized protein</fullName>
    </submittedName>
</protein>
<dbReference type="AlphaFoldDB" id="A0A846YWA5"/>
<evidence type="ECO:0000256" key="1">
    <source>
        <dbReference type="SAM" id="MobiDB-lite"/>
    </source>
</evidence>
<dbReference type="RefSeq" id="WP_168444527.1">
    <property type="nucleotide sequence ID" value="NZ_JAAXPI010000002.1"/>
</dbReference>
<evidence type="ECO:0000313" key="2">
    <source>
        <dbReference type="EMBL" id="NKZ02778.1"/>
    </source>
</evidence>
<gene>
    <name evidence="2" type="ORF">HGB48_03265</name>
</gene>
<dbReference type="Proteomes" id="UP000579250">
    <property type="component" value="Unassembled WGS sequence"/>
</dbReference>
<keyword evidence="3" id="KW-1185">Reference proteome</keyword>
<reference evidence="2 3" key="1">
    <citation type="submission" date="2020-04" db="EMBL/GenBank/DDBJ databases">
        <title>MicrobeNet Type strains.</title>
        <authorList>
            <person name="Nicholson A.C."/>
        </authorList>
    </citation>
    <scope>NUCLEOTIDE SEQUENCE [LARGE SCALE GENOMIC DNA]</scope>
    <source>
        <strain evidence="2 3">ATCC BAA-277</strain>
    </source>
</reference>
<proteinExistence type="predicted"/>
<sequence>MEPARERPKNLYVREDHILPHLPAPHLLLTGPSESVPDGASPDPKEAIDHLRTRKITLTYEPETRTLRTGTPREVKITIDQKR</sequence>
<comment type="caution">
    <text evidence="2">The sequence shown here is derived from an EMBL/GenBank/DDBJ whole genome shotgun (WGS) entry which is preliminary data.</text>
</comment>
<accession>A0A846YWA5</accession>
<name>A0A846YWA5_9ACTN</name>
<feature type="region of interest" description="Disordered" evidence="1">
    <location>
        <begin position="24"/>
        <end position="48"/>
    </location>
</feature>
<dbReference type="EMBL" id="JAAXPI010000002">
    <property type="protein sequence ID" value="NKZ02778.1"/>
    <property type="molecule type" value="Genomic_DNA"/>
</dbReference>
<evidence type="ECO:0000313" key="3">
    <source>
        <dbReference type="Proteomes" id="UP000579250"/>
    </source>
</evidence>
<organism evidence="2 3">
    <name type="scientific">Actinomadura latina</name>
    <dbReference type="NCBI Taxonomy" id="163603"/>
    <lineage>
        <taxon>Bacteria</taxon>
        <taxon>Bacillati</taxon>
        <taxon>Actinomycetota</taxon>
        <taxon>Actinomycetes</taxon>
        <taxon>Streptosporangiales</taxon>
        <taxon>Thermomonosporaceae</taxon>
        <taxon>Actinomadura</taxon>
    </lineage>
</organism>